<sequence length="439" mass="51917">MYIGELSNEIDNKFDLKNDSKFGGEPIWIHDKEPTNLNLKCSICKKDLTFLFQLSTSYDEYIRVLYLFCCMNSSKCNMNKNNWVCIKGKQKLVYELTNNDIQKNNNMDESINMEKKNNGNLIYDNNYKGNNTFSIFSNENIKKEDSILENLNSREEKLIDWNSLFSKKNTDNKKSSSSLFSHSLNEGLSYVKEKYKNDHNTNQYNNTNVNNECVNKHINCDAIKSNNGDNNKKELDKCNDITLETLKSNNCNNYHLPCYYISLIEDDEECGKDYLYEKAKKMYEMYENNKNNMEDDDCLYKENENDNDDVNTGNNNEEGFENDLNGCVKFYSYLSKNYNQILRYSYNGKFLYMFKSTKTNIKQKNMICSHCKHKLVFELQLFSTFIYQIEKKLEQKKNHFLKKFINNFNVGNIIIFTCEQDCVSIDDMYSYEHIELEIF</sequence>
<dbReference type="EMBL" id="KI925025">
    <property type="protein sequence ID" value="ETW20101.1"/>
    <property type="molecule type" value="Genomic_DNA"/>
</dbReference>
<reference evidence="2 3" key="2">
    <citation type="submission" date="2013-02" db="EMBL/GenBank/DDBJ databases">
        <title>The Genome Sequence of Plasmodium falciparum Vietnam Oak-Knoll (FVO).</title>
        <authorList>
            <consortium name="The Broad Institute Genome Sequencing Platform"/>
            <consortium name="The Broad Institute Genome Sequencing Center for Infectious Disease"/>
            <person name="Neafsey D."/>
            <person name="Cheeseman I."/>
            <person name="Volkman S."/>
            <person name="Adams J."/>
            <person name="Walker B."/>
            <person name="Young S.K."/>
            <person name="Zeng Q."/>
            <person name="Gargeya S."/>
            <person name="Fitzgerald M."/>
            <person name="Haas B."/>
            <person name="Abouelleil A."/>
            <person name="Alvarado L."/>
            <person name="Arachchi H.M."/>
            <person name="Berlin A.M."/>
            <person name="Chapman S.B."/>
            <person name="Dewar J."/>
            <person name="Goldberg J."/>
            <person name="Griggs A."/>
            <person name="Gujja S."/>
            <person name="Hansen M."/>
            <person name="Howarth C."/>
            <person name="Imamovic A."/>
            <person name="Larimer J."/>
            <person name="McCowan C."/>
            <person name="Murphy C."/>
            <person name="Neiman D."/>
            <person name="Pearson M."/>
            <person name="Priest M."/>
            <person name="Roberts A."/>
            <person name="Saif S."/>
            <person name="Shea T."/>
            <person name="Sisk P."/>
            <person name="Sykes S."/>
            <person name="Wortman J."/>
            <person name="Nusbaum C."/>
            <person name="Birren B."/>
        </authorList>
    </citation>
    <scope>NUCLEOTIDE SEQUENCE [LARGE SCALE GENOMIC DNA]</scope>
    <source>
        <strain evidence="3">Vietnam Oak-Knoll (FVO)</strain>
    </source>
</reference>
<dbReference type="InterPro" id="IPR007320">
    <property type="entry name" value="PDCD2_C"/>
</dbReference>
<feature type="domain" description="Programmed cell death protein 2 C-terminal" evidence="1">
    <location>
        <begin position="329"/>
        <end position="424"/>
    </location>
</feature>
<evidence type="ECO:0000313" key="3">
    <source>
        <dbReference type="Proteomes" id="UP000030690"/>
    </source>
</evidence>
<dbReference type="PANTHER" id="PTHR46421">
    <property type="entry name" value="PROGRAMMED CELL DEATH PROTEIN 2-LIKE"/>
    <property type="match status" value="1"/>
</dbReference>
<dbReference type="Pfam" id="PF04194">
    <property type="entry name" value="PDCD2_C"/>
    <property type="match status" value="1"/>
</dbReference>
<gene>
    <name evidence="2" type="ORF">PFFVO_01001</name>
</gene>
<evidence type="ECO:0000259" key="1">
    <source>
        <dbReference type="Pfam" id="PF04194"/>
    </source>
</evidence>
<dbReference type="InterPro" id="IPR052815">
    <property type="entry name" value="PDCD2-like_regulator"/>
</dbReference>
<evidence type="ECO:0000313" key="2">
    <source>
        <dbReference type="EMBL" id="ETW20101.1"/>
    </source>
</evidence>
<dbReference type="GO" id="GO:0005737">
    <property type="term" value="C:cytoplasm"/>
    <property type="evidence" value="ECO:0007669"/>
    <property type="project" value="InterPro"/>
</dbReference>
<accession>A0A024VBB2</accession>
<organism evidence="2 3">
    <name type="scientific">Plasmodium falciparum Vietnam Oak-Knoll</name>
    <name type="common">FVO</name>
    <dbReference type="NCBI Taxonomy" id="1036723"/>
    <lineage>
        <taxon>Eukaryota</taxon>
        <taxon>Sar</taxon>
        <taxon>Alveolata</taxon>
        <taxon>Apicomplexa</taxon>
        <taxon>Aconoidasida</taxon>
        <taxon>Haemosporida</taxon>
        <taxon>Plasmodiidae</taxon>
        <taxon>Plasmodium</taxon>
        <taxon>Plasmodium (Laverania)</taxon>
    </lineage>
</organism>
<protein>
    <recommendedName>
        <fullName evidence="1">Programmed cell death protein 2 C-terminal domain-containing protein</fullName>
    </recommendedName>
</protein>
<name>A0A024VBB2_PLAFA</name>
<dbReference type="PANTHER" id="PTHR46421:SF1">
    <property type="entry name" value="PROGRAMMED CELL DEATH PROTEIN 2-LIKE"/>
    <property type="match status" value="1"/>
</dbReference>
<proteinExistence type="predicted"/>
<reference evidence="2 3" key="1">
    <citation type="submission" date="2013-02" db="EMBL/GenBank/DDBJ databases">
        <title>The Genome Annotation of Plasmodium falciparum Vietnam Oak-Knoll (FVO).</title>
        <authorList>
            <consortium name="The Broad Institute Genome Sequencing Platform"/>
            <consortium name="The Broad Institute Genome Sequencing Center for Infectious Disease"/>
            <person name="Neafsey D."/>
            <person name="Hoffman S."/>
            <person name="Volkman S."/>
            <person name="Rosenthal P."/>
            <person name="Walker B."/>
            <person name="Young S.K."/>
            <person name="Zeng Q."/>
            <person name="Gargeya S."/>
            <person name="Fitzgerald M."/>
            <person name="Haas B."/>
            <person name="Abouelleil A."/>
            <person name="Allen A.W."/>
            <person name="Alvarado L."/>
            <person name="Arachchi H.M."/>
            <person name="Berlin A.M."/>
            <person name="Chapman S.B."/>
            <person name="Gainer-Dewar J."/>
            <person name="Goldberg J."/>
            <person name="Griggs A."/>
            <person name="Gujja S."/>
            <person name="Hansen M."/>
            <person name="Howarth C."/>
            <person name="Imamovic A."/>
            <person name="Ireland A."/>
            <person name="Larimer J."/>
            <person name="McCowan C."/>
            <person name="Murphy C."/>
            <person name="Pearson M."/>
            <person name="Poon T.W."/>
            <person name="Priest M."/>
            <person name="Roberts A."/>
            <person name="Saif S."/>
            <person name="Shea T."/>
            <person name="Sisk P."/>
            <person name="Sykes S."/>
            <person name="Wortman J."/>
            <person name="Nusbaum C."/>
            <person name="Birren B."/>
        </authorList>
    </citation>
    <scope>NUCLEOTIDE SEQUENCE [LARGE SCALE GENOMIC DNA]</scope>
    <source>
        <strain evidence="3">Vietnam Oak-Knoll (FVO)</strain>
    </source>
</reference>
<dbReference type="OrthoDB" id="366284at2759"/>
<dbReference type="AlphaFoldDB" id="A0A024VBB2"/>
<dbReference type="Proteomes" id="UP000030690">
    <property type="component" value="Unassembled WGS sequence"/>
</dbReference>